<reference evidence="1 2" key="1">
    <citation type="submission" date="2017-04" db="EMBL/GenBank/DDBJ databases">
        <authorList>
            <person name="Afonso C.L."/>
            <person name="Miller P.J."/>
            <person name="Scott M.A."/>
            <person name="Spackman E."/>
            <person name="Goraichik I."/>
            <person name="Dimitrov K.M."/>
            <person name="Suarez D.L."/>
            <person name="Swayne D.E."/>
        </authorList>
    </citation>
    <scope>NUCLEOTIDE SEQUENCE [LARGE SCALE GENOMIC DNA]</scope>
    <source>
        <strain evidence="1 2">DSM 5090</strain>
    </source>
</reference>
<dbReference type="Proteomes" id="UP000192738">
    <property type="component" value="Unassembled WGS sequence"/>
</dbReference>
<dbReference type="PANTHER" id="PTHR34071:SF2">
    <property type="entry name" value="FLAVIN-NUCLEOTIDE-BINDING PROTEIN"/>
    <property type="match status" value="1"/>
</dbReference>
<dbReference type="InterPro" id="IPR024747">
    <property type="entry name" value="Pyridox_Oxase-rel"/>
</dbReference>
<evidence type="ECO:0000313" key="1">
    <source>
        <dbReference type="EMBL" id="SMC78805.1"/>
    </source>
</evidence>
<dbReference type="EMBL" id="FWXI01000009">
    <property type="protein sequence ID" value="SMC78805.1"/>
    <property type="molecule type" value="Genomic_DNA"/>
</dbReference>
<proteinExistence type="predicted"/>
<dbReference type="PANTHER" id="PTHR34071">
    <property type="entry name" value="5-NITROIMIDAZOLE ANTIBIOTICS RESISTANCE PROTEIN, NIMA-FAMILY-RELATED PROTEIN-RELATED"/>
    <property type="match status" value="1"/>
</dbReference>
<dbReference type="Pfam" id="PF12900">
    <property type="entry name" value="Pyridox_ox_2"/>
    <property type="match status" value="1"/>
</dbReference>
<organism evidence="1 2">
    <name type="scientific">Sporomusa malonica</name>
    <dbReference type="NCBI Taxonomy" id="112901"/>
    <lineage>
        <taxon>Bacteria</taxon>
        <taxon>Bacillati</taxon>
        <taxon>Bacillota</taxon>
        <taxon>Negativicutes</taxon>
        <taxon>Selenomonadales</taxon>
        <taxon>Sporomusaceae</taxon>
        <taxon>Sporomusa</taxon>
    </lineage>
</organism>
<protein>
    <recommendedName>
        <fullName evidence="3">Nitroimidazol reductase NimA, pyridoxamine 5'-phosphate oxidase superfamily</fullName>
    </recommendedName>
</protein>
<dbReference type="OrthoDB" id="9794935at2"/>
<dbReference type="InterPro" id="IPR012349">
    <property type="entry name" value="Split_barrel_FMN-bd"/>
</dbReference>
<dbReference type="AlphaFoldDB" id="A0A1W2C0P9"/>
<sequence length="155" mass="17389">MFKAMRRIDRQVSTDATIEILEKCEYGVLSVVNQESYPYGVPLSYVYKDGSIYFHCAEEGYKLDSIAANSNVSFCVVGRKQSVPEKFTTCYESVIVFGQASQVEGQEKREALLALVAKYAPDHMESGKKYVQNSGDKTTVIKIAIRHMTGKVRPQ</sequence>
<name>A0A1W2C0P9_9FIRM</name>
<accession>A0A1W2C0P9</accession>
<dbReference type="RefSeq" id="WP_084575950.1">
    <property type="nucleotide sequence ID" value="NZ_CP155572.1"/>
</dbReference>
<evidence type="ECO:0008006" key="3">
    <source>
        <dbReference type="Google" id="ProtNLM"/>
    </source>
</evidence>
<evidence type="ECO:0000313" key="2">
    <source>
        <dbReference type="Proteomes" id="UP000192738"/>
    </source>
</evidence>
<gene>
    <name evidence="1" type="ORF">SAMN04488500_10945</name>
</gene>
<keyword evidence="2" id="KW-1185">Reference proteome</keyword>
<dbReference type="SUPFAM" id="SSF50475">
    <property type="entry name" value="FMN-binding split barrel"/>
    <property type="match status" value="1"/>
</dbReference>
<dbReference type="STRING" id="112901.SAMN04488500_10945"/>
<dbReference type="Gene3D" id="2.30.110.10">
    <property type="entry name" value="Electron Transport, Fmn-binding Protein, Chain A"/>
    <property type="match status" value="1"/>
</dbReference>